<dbReference type="RefSeq" id="WP_088018208.1">
    <property type="nucleotide sequence ID" value="NZ_CP020880.1"/>
</dbReference>
<dbReference type="Proteomes" id="UP000195573">
    <property type="component" value="Chromosome"/>
</dbReference>
<dbReference type="KEGG" id="bhk:B4U37_10720"/>
<dbReference type="Proteomes" id="UP000323393">
    <property type="component" value="Unassembled WGS sequence"/>
</dbReference>
<protein>
    <recommendedName>
        <fullName evidence="5">YneQ</fullName>
    </recommendedName>
</protein>
<reference evidence="2 4" key="2">
    <citation type="submission" date="2019-08" db="EMBL/GenBank/DDBJ databases">
        <title>Bacillus genomes from the desert of Cuatro Cienegas, Coahuila.</title>
        <authorList>
            <person name="Olmedo-Alvarez G."/>
        </authorList>
    </citation>
    <scope>NUCLEOTIDE SEQUENCE [LARGE SCALE GENOMIC DNA]</scope>
    <source>
        <strain evidence="2 4">CH88_3T</strain>
    </source>
</reference>
<evidence type="ECO:0000313" key="3">
    <source>
        <dbReference type="Proteomes" id="UP000195573"/>
    </source>
</evidence>
<evidence type="ECO:0000313" key="1">
    <source>
        <dbReference type="EMBL" id="ART76486.1"/>
    </source>
</evidence>
<evidence type="ECO:0000313" key="2">
    <source>
        <dbReference type="EMBL" id="TYS57755.1"/>
    </source>
</evidence>
<dbReference type="AlphaFoldDB" id="A0A1Y0CND1"/>
<accession>A0A1Y0CND1</accession>
<dbReference type="GeneID" id="96738891"/>
<evidence type="ECO:0000313" key="4">
    <source>
        <dbReference type="Proteomes" id="UP000323393"/>
    </source>
</evidence>
<keyword evidence="3" id="KW-1185">Reference proteome</keyword>
<evidence type="ECO:0008006" key="5">
    <source>
        <dbReference type="Google" id="ProtNLM"/>
    </source>
</evidence>
<proteinExistence type="predicted"/>
<name>A0A1Y0CND1_9BACI</name>
<dbReference type="EMBL" id="CP020880">
    <property type="protein sequence ID" value="ART76486.1"/>
    <property type="molecule type" value="Genomic_DNA"/>
</dbReference>
<dbReference type="EMBL" id="VTEU01000006">
    <property type="protein sequence ID" value="TYS57755.1"/>
    <property type="molecule type" value="Genomic_DNA"/>
</dbReference>
<organism evidence="2 4">
    <name type="scientific">Sutcliffiella horikoshii</name>
    <dbReference type="NCBI Taxonomy" id="79883"/>
    <lineage>
        <taxon>Bacteria</taxon>
        <taxon>Bacillati</taxon>
        <taxon>Bacillota</taxon>
        <taxon>Bacilli</taxon>
        <taxon>Bacillales</taxon>
        <taxon>Bacillaceae</taxon>
        <taxon>Sutcliffiella</taxon>
    </lineage>
</organism>
<gene>
    <name evidence="1" type="ORF">B4U37_10720</name>
    <name evidence="2" type="ORF">FZC74_15110</name>
</gene>
<reference evidence="1 3" key="1">
    <citation type="submission" date="2017-04" db="EMBL/GenBank/DDBJ databases">
        <title>Complete Genome Sequence of the Bacillus horikoshii 20a strain from Cuatro Cienegas, Coahuila, Mexico.</title>
        <authorList>
            <person name="Zarza E."/>
            <person name="Alcaraz L.D."/>
            <person name="Aguilar-Salinas B."/>
            <person name="Islas A."/>
            <person name="Olmedo-Alvarez G."/>
        </authorList>
    </citation>
    <scope>NUCLEOTIDE SEQUENCE [LARGE SCALE GENOMIC DNA]</scope>
    <source>
        <strain evidence="1 3">20a</strain>
    </source>
</reference>
<sequence>MAFGIKRGELQEWKENVRKGEIAFLTHYWIHPRFDGITTVTKAGCCDVKKLIDWGRQYGLKEEWIHKRDQYPHFDLIGDTQLEILKKEGQWTQIHRFFEHK</sequence>